<feature type="non-terminal residue" evidence="1">
    <location>
        <position position="1"/>
    </location>
</feature>
<gene>
    <name evidence="1" type="primary">ORF214405</name>
</gene>
<protein>
    <submittedName>
        <fullName evidence="1">Uncharacterized protein</fullName>
    </submittedName>
</protein>
<name>A0A0B7BV03_9EUPU</name>
<dbReference type="EMBL" id="HACG01050159">
    <property type="protein sequence ID" value="CEK97024.1"/>
    <property type="molecule type" value="Transcribed_RNA"/>
</dbReference>
<dbReference type="AlphaFoldDB" id="A0A0B7BV03"/>
<proteinExistence type="predicted"/>
<accession>A0A0B7BV03</accession>
<feature type="non-terminal residue" evidence="1">
    <location>
        <position position="89"/>
    </location>
</feature>
<evidence type="ECO:0000313" key="1">
    <source>
        <dbReference type="EMBL" id="CEK97024.1"/>
    </source>
</evidence>
<reference evidence="1" key="1">
    <citation type="submission" date="2014-12" db="EMBL/GenBank/DDBJ databases">
        <title>Insight into the proteome of Arion vulgaris.</title>
        <authorList>
            <person name="Aradska J."/>
            <person name="Bulat T."/>
            <person name="Smidak R."/>
            <person name="Sarate P."/>
            <person name="Gangsoo J."/>
            <person name="Sialana F."/>
            <person name="Bilban M."/>
            <person name="Lubec G."/>
        </authorList>
    </citation>
    <scope>NUCLEOTIDE SEQUENCE</scope>
    <source>
        <tissue evidence="1">Skin</tissue>
    </source>
</reference>
<sequence>ISPLKVALLKDDESLTNSFKSNGFTTIPHTGECQIHREITPPLPPGFSTPPPSSHNQHMLAGRSYREVHYPGDVSLRFVKPLVSSSKSF</sequence>
<organism evidence="1">
    <name type="scientific">Arion vulgaris</name>
    <dbReference type="NCBI Taxonomy" id="1028688"/>
    <lineage>
        <taxon>Eukaryota</taxon>
        <taxon>Metazoa</taxon>
        <taxon>Spiralia</taxon>
        <taxon>Lophotrochozoa</taxon>
        <taxon>Mollusca</taxon>
        <taxon>Gastropoda</taxon>
        <taxon>Heterobranchia</taxon>
        <taxon>Euthyneura</taxon>
        <taxon>Panpulmonata</taxon>
        <taxon>Eupulmonata</taxon>
        <taxon>Stylommatophora</taxon>
        <taxon>Helicina</taxon>
        <taxon>Arionoidea</taxon>
        <taxon>Arionidae</taxon>
        <taxon>Arion</taxon>
    </lineage>
</organism>